<keyword evidence="2" id="KW-1185">Reference proteome</keyword>
<gene>
    <name evidence="1" type="ORF">CPELLU_LOCUS14574</name>
</gene>
<accession>A0A9N9ITB8</accession>
<dbReference type="EMBL" id="CAJVQA010017456">
    <property type="protein sequence ID" value="CAG8748864.1"/>
    <property type="molecule type" value="Genomic_DNA"/>
</dbReference>
<name>A0A9N9ITB8_9GLOM</name>
<evidence type="ECO:0000313" key="2">
    <source>
        <dbReference type="Proteomes" id="UP000789759"/>
    </source>
</evidence>
<protein>
    <submittedName>
        <fullName evidence="1">1950_t:CDS:1</fullName>
    </submittedName>
</protein>
<organism evidence="1 2">
    <name type="scientific">Cetraspora pellucida</name>
    <dbReference type="NCBI Taxonomy" id="1433469"/>
    <lineage>
        <taxon>Eukaryota</taxon>
        <taxon>Fungi</taxon>
        <taxon>Fungi incertae sedis</taxon>
        <taxon>Mucoromycota</taxon>
        <taxon>Glomeromycotina</taxon>
        <taxon>Glomeromycetes</taxon>
        <taxon>Diversisporales</taxon>
        <taxon>Gigasporaceae</taxon>
        <taxon>Cetraspora</taxon>
    </lineage>
</organism>
<comment type="caution">
    <text evidence="1">The sequence shown here is derived from an EMBL/GenBank/DDBJ whole genome shotgun (WGS) entry which is preliminary data.</text>
</comment>
<proteinExistence type="predicted"/>
<dbReference type="AlphaFoldDB" id="A0A9N9ITB8"/>
<reference evidence="1" key="1">
    <citation type="submission" date="2021-06" db="EMBL/GenBank/DDBJ databases">
        <authorList>
            <person name="Kallberg Y."/>
            <person name="Tangrot J."/>
            <person name="Rosling A."/>
        </authorList>
    </citation>
    <scope>NUCLEOTIDE SEQUENCE</scope>
    <source>
        <strain evidence="1">FL966</strain>
    </source>
</reference>
<dbReference type="Proteomes" id="UP000789759">
    <property type="component" value="Unassembled WGS sequence"/>
</dbReference>
<sequence length="61" mass="6920">MSKLTPEGTIPILDSGPKTKERIVELEEGAPIVRTKKTSKELPKYLLKMILPPLESFRLEE</sequence>
<evidence type="ECO:0000313" key="1">
    <source>
        <dbReference type="EMBL" id="CAG8748864.1"/>
    </source>
</evidence>